<name>A0ABQ1VB09_9BACT</name>
<reference evidence="2" key="1">
    <citation type="journal article" date="2019" name="Int. J. Syst. Evol. Microbiol.">
        <title>The Global Catalogue of Microorganisms (GCM) 10K type strain sequencing project: providing services to taxonomists for standard genome sequencing and annotation.</title>
        <authorList>
            <consortium name="The Broad Institute Genomics Platform"/>
            <consortium name="The Broad Institute Genome Sequencing Center for Infectious Disease"/>
            <person name="Wu L."/>
            <person name="Ma J."/>
        </authorList>
    </citation>
    <scope>NUCLEOTIDE SEQUENCE [LARGE SCALE GENOMIC DNA]</scope>
    <source>
        <strain evidence="2">CGMCC 1.15407</strain>
    </source>
</reference>
<accession>A0ABQ1VB09</accession>
<organism evidence="1 2">
    <name type="scientific">Echinicola rosea</name>
    <dbReference type="NCBI Taxonomy" id="1807691"/>
    <lineage>
        <taxon>Bacteria</taxon>
        <taxon>Pseudomonadati</taxon>
        <taxon>Bacteroidota</taxon>
        <taxon>Cytophagia</taxon>
        <taxon>Cytophagales</taxon>
        <taxon>Cyclobacteriaceae</taxon>
        <taxon>Echinicola</taxon>
    </lineage>
</organism>
<dbReference type="NCBIfam" id="NF038180">
    <property type="entry name" value="leader_pinensin"/>
    <property type="match status" value="1"/>
</dbReference>
<dbReference type="RefSeq" id="WP_187328727.1">
    <property type="nucleotide sequence ID" value="NZ_BMIU01000021.1"/>
</dbReference>
<proteinExistence type="predicted"/>
<evidence type="ECO:0000313" key="2">
    <source>
        <dbReference type="Proteomes" id="UP000647339"/>
    </source>
</evidence>
<keyword evidence="2" id="KW-1185">Reference proteome</keyword>
<evidence type="ECO:0000313" key="1">
    <source>
        <dbReference type="EMBL" id="GGF44430.1"/>
    </source>
</evidence>
<dbReference type="Proteomes" id="UP000647339">
    <property type="component" value="Unassembled WGS sequence"/>
</dbReference>
<protein>
    <submittedName>
        <fullName evidence="1">Uncharacterized protein</fullName>
    </submittedName>
</protein>
<dbReference type="InterPro" id="IPR059231">
    <property type="entry name" value="Leader_pinensin"/>
</dbReference>
<sequence>MKKKLKLDDFKVKSFVTSPKDAFGAAGVLADDTHTTIHTKKSVDTAHCCASEIGVKLG</sequence>
<dbReference type="EMBL" id="BMIU01000021">
    <property type="protein sequence ID" value="GGF44430.1"/>
    <property type="molecule type" value="Genomic_DNA"/>
</dbReference>
<comment type="caution">
    <text evidence="1">The sequence shown here is derived from an EMBL/GenBank/DDBJ whole genome shotgun (WGS) entry which is preliminary data.</text>
</comment>
<gene>
    <name evidence="1" type="ORF">GCM10011339_36150</name>
</gene>